<gene>
    <name evidence="1" type="ORF">BACI348_50574</name>
</gene>
<evidence type="ECO:0000313" key="1">
    <source>
        <dbReference type="EMBL" id="VXC22432.1"/>
    </source>
</evidence>
<protein>
    <submittedName>
        <fullName evidence="1">Uncharacterized protein</fullName>
    </submittedName>
</protein>
<dbReference type="EMBL" id="CABWLH010000010">
    <property type="protein sequence ID" value="VXC22432.1"/>
    <property type="molecule type" value="Genomic_DNA"/>
</dbReference>
<evidence type="ECO:0000313" key="2">
    <source>
        <dbReference type="Proteomes" id="UP000433089"/>
    </source>
</evidence>
<reference evidence="1 2" key="1">
    <citation type="submission" date="2019-10" db="EMBL/GenBank/DDBJ databases">
        <authorList>
            <person name="Karimi E."/>
        </authorList>
    </citation>
    <scope>NUCLEOTIDE SEQUENCE [LARGE SCALE GENOMIC DNA]</scope>
    <source>
        <strain evidence="1">Bacillus sp. 348</strain>
    </source>
</reference>
<name>A0A653XA76_BACAB</name>
<sequence length="41" mass="4825">MLATAFYCEIAVQQKTYPPDKQIVRLEKICIGFRILQRILL</sequence>
<accession>A0A653XA76</accession>
<dbReference type="AlphaFoldDB" id="A0A653XA76"/>
<proteinExistence type="predicted"/>
<dbReference type="Proteomes" id="UP000433089">
    <property type="component" value="Unassembled WGS sequence"/>
</dbReference>
<organism evidence="1 2">
    <name type="scientific">Bacillus altitudinis</name>
    <dbReference type="NCBI Taxonomy" id="293387"/>
    <lineage>
        <taxon>Bacteria</taxon>
        <taxon>Bacillati</taxon>
        <taxon>Bacillota</taxon>
        <taxon>Bacilli</taxon>
        <taxon>Bacillales</taxon>
        <taxon>Bacillaceae</taxon>
        <taxon>Bacillus</taxon>
    </lineage>
</organism>